<dbReference type="RefSeq" id="WP_008825472.1">
    <property type="nucleotide sequence ID" value="NZ_AFNU02000009.1"/>
</dbReference>
<dbReference type="EMBL" id="AFNU02000009">
    <property type="protein sequence ID" value="ERJ11589.1"/>
    <property type="molecule type" value="Genomic_DNA"/>
</dbReference>
<dbReference type="GO" id="GO:0047280">
    <property type="term" value="F:nicotinamide phosphoribosyltransferase activity"/>
    <property type="evidence" value="ECO:0007669"/>
    <property type="project" value="UniProtKB-ARBA"/>
</dbReference>
<evidence type="ECO:0000259" key="11">
    <source>
        <dbReference type="Pfam" id="PF17767"/>
    </source>
</evidence>
<dbReference type="InterPro" id="IPR006405">
    <property type="entry name" value="Nic_PRibTrfase_pncB"/>
</dbReference>
<keyword evidence="5 9" id="KW-0436">Ligase</keyword>
<dbReference type="Gene3D" id="3.20.20.70">
    <property type="entry name" value="Aldolase class I"/>
    <property type="match status" value="1"/>
</dbReference>
<evidence type="ECO:0000256" key="9">
    <source>
        <dbReference type="RuleBase" id="RU365100"/>
    </source>
</evidence>
<dbReference type="InParanoid" id="U2FK32"/>
<dbReference type="InterPro" id="IPR013785">
    <property type="entry name" value="Aldolase_TIM"/>
</dbReference>
<dbReference type="EC" id="6.3.4.21" evidence="3 9"/>
<evidence type="ECO:0000256" key="7">
    <source>
        <dbReference type="ARBA" id="ARBA00022679"/>
    </source>
</evidence>
<sequence>MKLDSRNLTLLTDFYEITMSNGYLEHGYKDTIVYFDMFFRKIPDQGGFAIMAGIEQLIEYLKKLKFTEEDLEFLRQKELFNESFLDYLRNFKFSCDVWAVEEGTPIFPYEPIVTVRGPAIQAQFIETMVLLTVNHQSLIATKANRIARAANGRPVMEFGSRRAQGYDGAVYGARAAFIGGCSGTACTIAERDFSVPALGTMAHSWVQLFDSELEAFKAYATTYPEGCTLLVDTYNVLKSGIPNAIKTFDDVLTPRGYRPKAVRIDSGDITYLSKKARKLLDEAGYEDCKIIASSSLDEYKIRDFLLQGAEIDLFGVGERLITSRSEPVFGGVYKLAAVERDGDIIPKIKLSENPAKITNPGFKQVYRLYEQGTDKAIADVVTLHDEVIDDTLPYEIFDPVHTWKRKTVTNFKAKKLLTQLFNKGICVYESPSIQEIKKRCIEQVSTLWDEVLRFEKPHKYYVDLSESLWDLKRELIVRNKQ</sequence>
<evidence type="ECO:0000259" key="10">
    <source>
        <dbReference type="Pfam" id="PF04095"/>
    </source>
</evidence>
<feature type="domain" description="Nicotinate/nicotinamide phosphoribosyltransferase" evidence="10">
    <location>
        <begin position="155"/>
        <end position="336"/>
    </location>
</feature>
<comment type="catalytic activity">
    <reaction evidence="8 9">
        <text>5-phospho-alpha-D-ribose 1-diphosphate + nicotinate + ATP + H2O = nicotinate beta-D-ribonucleotide + ADP + phosphate + diphosphate</text>
        <dbReference type="Rhea" id="RHEA:36163"/>
        <dbReference type="ChEBI" id="CHEBI:15377"/>
        <dbReference type="ChEBI" id="CHEBI:30616"/>
        <dbReference type="ChEBI" id="CHEBI:32544"/>
        <dbReference type="ChEBI" id="CHEBI:33019"/>
        <dbReference type="ChEBI" id="CHEBI:43474"/>
        <dbReference type="ChEBI" id="CHEBI:57502"/>
        <dbReference type="ChEBI" id="CHEBI:58017"/>
        <dbReference type="ChEBI" id="CHEBI:456216"/>
        <dbReference type="EC" id="6.3.4.21"/>
    </reaction>
</comment>
<comment type="function">
    <text evidence="9">Catalyzes the first step in the biosynthesis of NAD from nicotinic acid, the ATP-dependent synthesis of beta-nicotinate D-ribonucleotide from nicotinate and 5-phospho-D-ribose 1-phosphate.</text>
</comment>
<dbReference type="FunCoup" id="U2FK32">
    <property type="interactions" value="169"/>
</dbReference>
<dbReference type="eggNOG" id="COG1488">
    <property type="taxonomic scope" value="Bacteria"/>
</dbReference>
<dbReference type="UniPathway" id="UPA00253">
    <property type="reaction ID" value="UER00457"/>
</dbReference>
<reference evidence="13 14" key="1">
    <citation type="journal article" date="2011" name="J. Bacteriol.">
        <title>Genome sequence of Haloplasma contractile, an unusual contractile bacterium from a deep-sea anoxic brine lake.</title>
        <authorList>
            <person name="Antunes A."/>
            <person name="Alam I."/>
            <person name="El Dorry H."/>
            <person name="Siam R."/>
            <person name="Robertson A."/>
            <person name="Bajic V.B."/>
            <person name="Stingl U."/>
        </authorList>
    </citation>
    <scope>NUCLEOTIDE SEQUENCE [LARGE SCALE GENOMIC DNA]</scope>
    <source>
        <strain evidence="13 14">SSD-17B</strain>
    </source>
</reference>
<dbReference type="NCBIfam" id="TIGR01513">
    <property type="entry name" value="NAPRTase_put"/>
    <property type="match status" value="1"/>
</dbReference>
<dbReference type="PANTHER" id="PTHR11098:SF1">
    <property type="entry name" value="NICOTINATE PHOSPHORIBOSYLTRANSFERASE"/>
    <property type="match status" value="1"/>
</dbReference>
<comment type="PTM">
    <text evidence="9">Transiently phosphorylated on a His residue during the reaction cycle. Phosphorylation strongly increases the affinity for substrates and increases the rate of nicotinate D-ribonucleotide production. Dephosphorylation regenerates the low-affinity form of the enzyme, leading to product release.</text>
</comment>
<evidence type="ECO:0000256" key="4">
    <source>
        <dbReference type="ARBA" id="ARBA00022553"/>
    </source>
</evidence>
<dbReference type="InterPro" id="IPR041619">
    <property type="entry name" value="NAPRTase_C"/>
</dbReference>
<dbReference type="InterPro" id="IPR041525">
    <property type="entry name" value="N/Namide_PRibTrfase"/>
</dbReference>
<keyword evidence="4" id="KW-0597">Phosphoprotein</keyword>
<keyword evidence="14" id="KW-1185">Reference proteome</keyword>
<dbReference type="GO" id="GO:0005829">
    <property type="term" value="C:cytosol"/>
    <property type="evidence" value="ECO:0007669"/>
    <property type="project" value="TreeGrafter"/>
</dbReference>
<protein>
    <recommendedName>
        <fullName evidence="3 9">Nicotinate phosphoribosyltransferase</fullName>
        <ecNumber evidence="3 9">6.3.4.21</ecNumber>
    </recommendedName>
</protein>
<accession>U2FK32</accession>
<dbReference type="Pfam" id="PF17956">
    <property type="entry name" value="NAPRTase_C"/>
    <property type="match status" value="1"/>
</dbReference>
<evidence type="ECO:0000313" key="14">
    <source>
        <dbReference type="Proteomes" id="UP000005707"/>
    </source>
</evidence>
<organism evidence="13 14">
    <name type="scientific">Haloplasma contractile SSD-17B</name>
    <dbReference type="NCBI Taxonomy" id="1033810"/>
    <lineage>
        <taxon>Bacteria</taxon>
        <taxon>Bacillati</taxon>
        <taxon>Mycoplasmatota</taxon>
        <taxon>Mollicutes</taxon>
        <taxon>Haloplasmatales</taxon>
        <taxon>Haloplasmataceae</taxon>
        <taxon>Haloplasma</taxon>
    </lineage>
</organism>
<keyword evidence="6 9" id="KW-0662">Pyridine nucleotide biosynthesis</keyword>
<dbReference type="Pfam" id="PF17767">
    <property type="entry name" value="NAPRTase_N"/>
    <property type="match status" value="1"/>
</dbReference>
<keyword evidence="7 9" id="KW-0808">Transferase</keyword>
<dbReference type="CDD" id="cd01570">
    <property type="entry name" value="NAPRTase_A"/>
    <property type="match status" value="1"/>
</dbReference>
<comment type="similarity">
    <text evidence="2 9">Belongs to the NAPRTase family.</text>
</comment>
<evidence type="ECO:0000256" key="8">
    <source>
        <dbReference type="ARBA" id="ARBA00048668"/>
    </source>
</evidence>
<dbReference type="GO" id="GO:0034355">
    <property type="term" value="P:NAD+ biosynthetic process via the salvage pathway"/>
    <property type="evidence" value="ECO:0007669"/>
    <property type="project" value="TreeGrafter"/>
</dbReference>
<dbReference type="InterPro" id="IPR040727">
    <property type="entry name" value="NAPRTase_N"/>
</dbReference>
<dbReference type="FunFam" id="3.20.20.70:FF:000076">
    <property type="entry name" value="Nicotinate phosphoribosyltransferase"/>
    <property type="match status" value="1"/>
</dbReference>
<comment type="caution">
    <text evidence="13">The sequence shown here is derived from an EMBL/GenBank/DDBJ whole genome shotgun (WGS) entry which is preliminary data.</text>
</comment>
<dbReference type="AlphaFoldDB" id="U2FK32"/>
<dbReference type="Proteomes" id="UP000005707">
    <property type="component" value="Unassembled WGS sequence"/>
</dbReference>
<gene>
    <name evidence="13" type="ORF">HLPCO_002290</name>
</gene>
<comment type="pathway">
    <text evidence="1 9">Cofactor biosynthesis; NAD(+) biosynthesis; nicotinate D-ribonucleotide from nicotinate: step 1/1.</text>
</comment>
<evidence type="ECO:0000256" key="1">
    <source>
        <dbReference type="ARBA" id="ARBA00004952"/>
    </source>
</evidence>
<proteinExistence type="inferred from homology"/>
<evidence type="ECO:0000256" key="2">
    <source>
        <dbReference type="ARBA" id="ARBA00010897"/>
    </source>
</evidence>
<dbReference type="SUPFAM" id="SSF51690">
    <property type="entry name" value="Nicotinate/Quinolinate PRTase C-terminal domain-like"/>
    <property type="match status" value="1"/>
</dbReference>
<dbReference type="OrthoDB" id="9770610at2"/>
<evidence type="ECO:0000313" key="13">
    <source>
        <dbReference type="EMBL" id="ERJ11589.1"/>
    </source>
</evidence>
<dbReference type="Gene3D" id="3.20.140.10">
    <property type="entry name" value="nicotinate phosphoribosyltransferase"/>
    <property type="match status" value="1"/>
</dbReference>
<dbReference type="Pfam" id="PF04095">
    <property type="entry name" value="NAPRTase"/>
    <property type="match status" value="1"/>
</dbReference>
<feature type="domain" description="Nicotinate phosphoribosyltransferase C-terminal" evidence="12">
    <location>
        <begin position="363"/>
        <end position="472"/>
    </location>
</feature>
<evidence type="ECO:0000256" key="5">
    <source>
        <dbReference type="ARBA" id="ARBA00022598"/>
    </source>
</evidence>
<dbReference type="InterPro" id="IPR036068">
    <property type="entry name" value="Nicotinate_pribotase-like_C"/>
</dbReference>
<dbReference type="STRING" id="1033810.HLPCO_002290"/>
<dbReference type="SUPFAM" id="SSF54675">
    <property type="entry name" value="Nicotinate/Quinolinate PRTase N-terminal domain-like"/>
    <property type="match status" value="1"/>
</dbReference>
<dbReference type="InterPro" id="IPR007229">
    <property type="entry name" value="Nic_PRibTrfase-Fam"/>
</dbReference>
<dbReference type="NCBIfam" id="NF006695">
    <property type="entry name" value="PRK09243.1-2"/>
    <property type="match status" value="1"/>
</dbReference>
<name>U2FK32_9MOLU</name>
<dbReference type="PANTHER" id="PTHR11098">
    <property type="entry name" value="NICOTINATE PHOSPHORIBOSYLTRANSFERASE"/>
    <property type="match status" value="1"/>
</dbReference>
<dbReference type="PIRSF" id="PIRSF000484">
    <property type="entry name" value="NAPRT"/>
    <property type="match status" value="1"/>
</dbReference>
<evidence type="ECO:0000256" key="3">
    <source>
        <dbReference type="ARBA" id="ARBA00013236"/>
    </source>
</evidence>
<evidence type="ECO:0000256" key="6">
    <source>
        <dbReference type="ARBA" id="ARBA00022642"/>
    </source>
</evidence>
<keyword evidence="13" id="KW-0328">Glycosyltransferase</keyword>
<reference evidence="13 14" key="2">
    <citation type="journal article" date="2013" name="PLoS ONE">
        <title>INDIGO - INtegrated Data Warehouse of MIcrobial GenOmes with Examples from the Red Sea Extremophiles.</title>
        <authorList>
            <person name="Alam I."/>
            <person name="Antunes A."/>
            <person name="Kamau A.A."/>
            <person name="Ba Alawi W."/>
            <person name="Kalkatawi M."/>
            <person name="Stingl U."/>
            <person name="Bajic V.B."/>
        </authorList>
    </citation>
    <scope>NUCLEOTIDE SEQUENCE [LARGE SCALE GENOMIC DNA]</scope>
    <source>
        <strain evidence="13 14">SSD-17B</strain>
    </source>
</reference>
<feature type="domain" description="Nicotinate phosphoribosyltransferase N-terminal" evidence="11">
    <location>
        <begin position="10"/>
        <end position="134"/>
    </location>
</feature>
<dbReference type="GO" id="GO:0004516">
    <property type="term" value="F:nicotinate phosphoribosyltransferase activity"/>
    <property type="evidence" value="ECO:0007669"/>
    <property type="project" value="UniProtKB-UniRule"/>
</dbReference>
<evidence type="ECO:0000259" key="12">
    <source>
        <dbReference type="Pfam" id="PF17956"/>
    </source>
</evidence>
<dbReference type="NCBIfam" id="NF009131">
    <property type="entry name" value="PRK12484.1"/>
    <property type="match status" value="1"/>
</dbReference>